<comment type="caution">
    <text evidence="2">The sequence shown here is derived from an EMBL/GenBank/DDBJ whole genome shotgun (WGS) entry which is preliminary data.</text>
</comment>
<evidence type="ECO:0000259" key="1">
    <source>
        <dbReference type="PROSITE" id="PS51664"/>
    </source>
</evidence>
<name>A0A108UCN4_9GAMM</name>
<dbReference type="PANTHER" id="PTHR37809:SF1">
    <property type="entry name" value="RIBOSOMAL PROTEIN S12 METHYLTHIOTRANSFERASE ACCESSORY FACTOR YCAO"/>
    <property type="match status" value="1"/>
</dbReference>
<dbReference type="Pfam" id="PF02624">
    <property type="entry name" value="YcaO"/>
    <property type="match status" value="1"/>
</dbReference>
<organism evidence="2 3">
    <name type="scientific">Lysobacter capsici AZ78</name>
    <dbReference type="NCBI Taxonomy" id="1444315"/>
    <lineage>
        <taxon>Bacteria</taxon>
        <taxon>Pseudomonadati</taxon>
        <taxon>Pseudomonadota</taxon>
        <taxon>Gammaproteobacteria</taxon>
        <taxon>Lysobacterales</taxon>
        <taxon>Lysobacteraceae</taxon>
        <taxon>Lysobacter</taxon>
    </lineage>
</organism>
<dbReference type="OrthoDB" id="109999at2"/>
<feature type="domain" description="YcaO" evidence="1">
    <location>
        <begin position="55"/>
        <end position="428"/>
    </location>
</feature>
<dbReference type="InterPro" id="IPR003776">
    <property type="entry name" value="YcaO-like_dom"/>
</dbReference>
<protein>
    <recommendedName>
        <fullName evidence="1">YcaO domain-containing protein</fullName>
    </recommendedName>
</protein>
<sequence length="428" mass="47561">MIPYERERSLDEANRIIHACIARRGWSAQTGEFGHGLVTIKCALHDAQGRLLSRGSGKGEPAASLTGALYEAVEHYYCRASALASEPRFVAARELADDPRCTGLPFVSEFADQSQRHLACRQYASYSGRADLAVPLFMVFPDYPPAVELRDPRDDFDYHSATRYSSNSGTAIGASFEEAALHGIGEIVERDAWALFMLAHYLGAPARYGRLIEPSSLPDELARIHELAQRRLERRVLLIDVTSDLAYPAFIATTEERLPEEIVFPHGCGASPYAAHAATRALTELTQCVDIKENAPHLVELDQLALDLLVDYPKLRACVMGEIDPRRLHHAHWDYPQLPWQAPKQLLPRVVADLEARGIGLYHAINHQEGDEFCVVSSVSMELERFFLASTGLLMAPGRRGRECLARQALAAQAQAQREQQPQEAQEA</sequence>
<accession>A0A108UCN4</accession>
<dbReference type="EMBL" id="JAJA02000001">
    <property type="protein sequence ID" value="KWS06480.1"/>
    <property type="molecule type" value="Genomic_DNA"/>
</dbReference>
<evidence type="ECO:0000313" key="3">
    <source>
        <dbReference type="Proteomes" id="UP000023435"/>
    </source>
</evidence>
<dbReference type="RefSeq" id="WP_036106605.1">
    <property type="nucleotide sequence ID" value="NZ_JAJA02000001.1"/>
</dbReference>
<reference evidence="2 3" key="1">
    <citation type="journal article" date="2014" name="Genome Announc.">
        <title>Draft Genome Sequence of Lysobacter capsici AZ78, a Bacterium Antagonistic to Plant-Pathogenic Oomycetes.</title>
        <authorList>
            <person name="Puopolo G."/>
            <person name="Sonego P."/>
            <person name="Engelen K."/>
            <person name="Pertot I."/>
        </authorList>
    </citation>
    <scope>NUCLEOTIDE SEQUENCE [LARGE SCALE GENOMIC DNA]</scope>
    <source>
        <strain evidence="2 3">AZ78</strain>
    </source>
</reference>
<evidence type="ECO:0000313" key="2">
    <source>
        <dbReference type="EMBL" id="KWS06480.1"/>
    </source>
</evidence>
<dbReference type="PANTHER" id="PTHR37809">
    <property type="entry name" value="RIBOSOMAL PROTEIN S12 METHYLTHIOTRANSFERASE ACCESSORY FACTOR YCAO"/>
    <property type="match status" value="1"/>
</dbReference>
<proteinExistence type="predicted"/>
<dbReference type="Gene3D" id="3.30.1330.230">
    <property type="match status" value="1"/>
</dbReference>
<dbReference type="Proteomes" id="UP000023435">
    <property type="component" value="Unassembled WGS sequence"/>
</dbReference>
<gene>
    <name evidence="2" type="ORF">AZ78_4036</name>
</gene>
<dbReference type="PROSITE" id="PS51664">
    <property type="entry name" value="YCAO"/>
    <property type="match status" value="1"/>
</dbReference>
<dbReference type="AlphaFoldDB" id="A0A108UCN4"/>
<keyword evidence="3" id="KW-1185">Reference proteome</keyword>